<evidence type="ECO:0000313" key="2">
    <source>
        <dbReference type="Proteomes" id="UP001165063"/>
    </source>
</evidence>
<organism evidence="1 2">
    <name type="scientific">Ambrosiozyma monospora</name>
    <name type="common">Yeast</name>
    <name type="synonym">Endomycopsis monosporus</name>
    <dbReference type="NCBI Taxonomy" id="43982"/>
    <lineage>
        <taxon>Eukaryota</taxon>
        <taxon>Fungi</taxon>
        <taxon>Dikarya</taxon>
        <taxon>Ascomycota</taxon>
        <taxon>Saccharomycotina</taxon>
        <taxon>Pichiomycetes</taxon>
        <taxon>Pichiales</taxon>
        <taxon>Pichiaceae</taxon>
        <taxon>Ambrosiozyma</taxon>
    </lineage>
</organism>
<proteinExistence type="predicted"/>
<dbReference type="Proteomes" id="UP001165063">
    <property type="component" value="Unassembled WGS sequence"/>
</dbReference>
<comment type="caution">
    <text evidence="1">The sequence shown here is derived from an EMBL/GenBank/DDBJ whole genome shotgun (WGS) entry which is preliminary data.</text>
</comment>
<gene>
    <name evidence="1" type="ORF">Amon01_000664100</name>
</gene>
<protein>
    <submittedName>
        <fullName evidence="1">Unnamed protein product</fullName>
    </submittedName>
</protein>
<keyword evidence="2" id="KW-1185">Reference proteome</keyword>
<evidence type="ECO:0000313" key="1">
    <source>
        <dbReference type="EMBL" id="GMG43227.1"/>
    </source>
</evidence>
<dbReference type="EMBL" id="BSXU01004359">
    <property type="protein sequence ID" value="GMG43227.1"/>
    <property type="molecule type" value="Genomic_DNA"/>
</dbReference>
<accession>A0A9W7DJ66</accession>
<name>A0A9W7DJ66_AMBMO</name>
<sequence length="333" mass="37019">MSGTMIFKFLKSSTHVGLKEVVTKKIKCQSIFHKLVHLKVLYTFIHNGKDINAVEPESYREILGLLNQYEKPTQKQIKPSSTHKSPQRGSSTYSWEEFKEMIHKILLMADPAFVRPSVLQISRFFDGQGILPIDEDSTEFVENPAVVTSTVAFDDETSAVSPVHHADVNAGADSHKPVEENTPVERTDNFNLAVHEDGAAVPHEGASQPCVGTDTPVVGTSNVSNPEDIATAEEQTTDDDVTAAANILKKFLRNQESRTDGFADLYFLFLFGHQTMTTGDTRRKMILQDVKVVSKSVNMNTKAAMEVEGLQFQISKGVRKETERFSIQIESNS</sequence>
<reference evidence="1" key="1">
    <citation type="submission" date="2023-04" db="EMBL/GenBank/DDBJ databases">
        <title>Ambrosiozyma monospora NBRC 1965.</title>
        <authorList>
            <person name="Ichikawa N."/>
            <person name="Sato H."/>
            <person name="Tonouchi N."/>
        </authorList>
    </citation>
    <scope>NUCLEOTIDE SEQUENCE</scope>
    <source>
        <strain evidence="1">NBRC 1965</strain>
    </source>
</reference>
<dbReference type="AlphaFoldDB" id="A0A9W7DJ66"/>